<dbReference type="PANTHER" id="PTHR46268:SF6">
    <property type="entry name" value="UNIVERSAL STRESS PROTEIN UP12"/>
    <property type="match status" value="1"/>
</dbReference>
<name>A0A0P0RDK5_9BURK</name>
<feature type="domain" description="UspA" evidence="3">
    <location>
        <begin position="1"/>
        <end position="119"/>
    </location>
</feature>
<dbReference type="PANTHER" id="PTHR46268">
    <property type="entry name" value="STRESS RESPONSE PROTEIN NHAX"/>
    <property type="match status" value="1"/>
</dbReference>
<dbReference type="Pfam" id="PF00582">
    <property type="entry name" value="Usp"/>
    <property type="match status" value="1"/>
</dbReference>
<accession>A0A0P0RDK5</accession>
<evidence type="ECO:0000256" key="2">
    <source>
        <dbReference type="SAM" id="MobiDB-lite"/>
    </source>
</evidence>
<sequence>MIRHILVAVGTNPDNSILKSAIDKARHTGARLTAVYVVDTMPWWAMAGVEHGCLESIQMVEELERTVERRCNEVFELDAWDIHTQAVTVQLEGGSVGRRIARFADELDADMIVVGAGHGSKWRFWEERMSDVVARCTRRAVLVSATADARRDGPADDQDHRRQQQRTSASARAQTL</sequence>
<dbReference type="RefSeq" id="WP_035987884.1">
    <property type="nucleotide sequence ID" value="NZ_CP012747.1"/>
</dbReference>
<feature type="compositionally biased region" description="Basic and acidic residues" evidence="2">
    <location>
        <begin position="148"/>
        <end position="162"/>
    </location>
</feature>
<evidence type="ECO:0000259" key="3">
    <source>
        <dbReference type="Pfam" id="PF00582"/>
    </source>
</evidence>
<dbReference type="SUPFAM" id="SSF52402">
    <property type="entry name" value="Adenine nucleotide alpha hydrolases-like"/>
    <property type="match status" value="1"/>
</dbReference>
<protein>
    <submittedName>
        <fullName evidence="4">Universal stress protein UspA</fullName>
    </submittedName>
</protein>
<dbReference type="KEGG" id="bcai:K788_0005706"/>
<organism evidence="4 5">
    <name type="scientific">Paraburkholderia caribensis MBA4</name>
    <dbReference type="NCBI Taxonomy" id="1323664"/>
    <lineage>
        <taxon>Bacteria</taxon>
        <taxon>Pseudomonadati</taxon>
        <taxon>Pseudomonadota</taxon>
        <taxon>Betaproteobacteria</taxon>
        <taxon>Burkholderiales</taxon>
        <taxon>Burkholderiaceae</taxon>
        <taxon>Paraburkholderia</taxon>
    </lineage>
</organism>
<reference evidence="4 5" key="1">
    <citation type="journal article" date="2014" name="Genome Announc.">
        <title>Draft Genome Sequence of the Haloacid-Degrading Burkholderia caribensis Strain MBA4.</title>
        <authorList>
            <person name="Pan Y."/>
            <person name="Kong K.F."/>
            <person name="Tsang J.S."/>
        </authorList>
    </citation>
    <scope>NUCLEOTIDE SEQUENCE [LARGE SCALE GENOMIC DNA]</scope>
    <source>
        <strain evidence="4 5">MBA4</strain>
    </source>
</reference>
<dbReference type="Proteomes" id="UP000019146">
    <property type="component" value="Chromosome 2"/>
</dbReference>
<dbReference type="EMBL" id="CP012747">
    <property type="protein sequence ID" value="ALL66552.1"/>
    <property type="molecule type" value="Genomic_DNA"/>
</dbReference>
<dbReference type="GeneID" id="69970504"/>
<dbReference type="AlphaFoldDB" id="A0A0P0RDK5"/>
<proteinExistence type="inferred from homology"/>
<gene>
    <name evidence="4" type="ORF">K788_0005706</name>
</gene>
<dbReference type="Gene3D" id="3.40.50.620">
    <property type="entry name" value="HUPs"/>
    <property type="match status" value="1"/>
</dbReference>
<feature type="compositionally biased region" description="Low complexity" evidence="2">
    <location>
        <begin position="165"/>
        <end position="176"/>
    </location>
</feature>
<evidence type="ECO:0000313" key="4">
    <source>
        <dbReference type="EMBL" id="ALL66552.1"/>
    </source>
</evidence>
<evidence type="ECO:0000313" key="5">
    <source>
        <dbReference type="Proteomes" id="UP000019146"/>
    </source>
</evidence>
<dbReference type="InterPro" id="IPR006016">
    <property type="entry name" value="UspA"/>
</dbReference>
<dbReference type="CDD" id="cd00293">
    <property type="entry name" value="USP-like"/>
    <property type="match status" value="1"/>
</dbReference>
<feature type="region of interest" description="Disordered" evidence="2">
    <location>
        <begin position="147"/>
        <end position="176"/>
    </location>
</feature>
<dbReference type="InterPro" id="IPR014729">
    <property type="entry name" value="Rossmann-like_a/b/a_fold"/>
</dbReference>
<comment type="similarity">
    <text evidence="1">Belongs to the universal stress protein A family.</text>
</comment>
<evidence type="ECO:0000256" key="1">
    <source>
        <dbReference type="ARBA" id="ARBA00008791"/>
    </source>
</evidence>